<proteinExistence type="predicted"/>
<keyword evidence="2" id="KW-0732">Signal</keyword>
<feature type="chain" id="PRO_5012478149" evidence="2">
    <location>
        <begin position="25"/>
        <end position="244"/>
    </location>
</feature>
<organism evidence="3 4">
    <name type="scientific">Cyclobacterium lianum</name>
    <dbReference type="NCBI Taxonomy" id="388280"/>
    <lineage>
        <taxon>Bacteria</taxon>
        <taxon>Pseudomonadati</taxon>
        <taxon>Bacteroidota</taxon>
        <taxon>Cytophagia</taxon>
        <taxon>Cytophagales</taxon>
        <taxon>Cyclobacteriaceae</taxon>
        <taxon>Cyclobacterium</taxon>
    </lineage>
</organism>
<evidence type="ECO:0000313" key="4">
    <source>
        <dbReference type="Proteomes" id="UP000184513"/>
    </source>
</evidence>
<dbReference type="AlphaFoldDB" id="A0A1M7P9D3"/>
<dbReference type="Proteomes" id="UP000184513">
    <property type="component" value="Unassembled WGS sequence"/>
</dbReference>
<dbReference type="Gene3D" id="1.25.40.10">
    <property type="entry name" value="Tetratricopeptide repeat domain"/>
    <property type="match status" value="1"/>
</dbReference>
<reference evidence="3 4" key="1">
    <citation type="submission" date="2016-11" db="EMBL/GenBank/DDBJ databases">
        <authorList>
            <person name="Jaros S."/>
            <person name="Januszkiewicz K."/>
            <person name="Wedrychowicz H."/>
        </authorList>
    </citation>
    <scope>NUCLEOTIDE SEQUENCE [LARGE SCALE GENOMIC DNA]</scope>
    <source>
        <strain evidence="3 4">CGMCC 1.6102</strain>
    </source>
</reference>
<gene>
    <name evidence="3" type="ORF">SAMN04488057_107178</name>
</gene>
<dbReference type="InterPro" id="IPR011990">
    <property type="entry name" value="TPR-like_helical_dom_sf"/>
</dbReference>
<dbReference type="SMART" id="SM00028">
    <property type="entry name" value="TPR"/>
    <property type="match status" value="1"/>
</dbReference>
<dbReference type="EMBL" id="FRCY01000007">
    <property type="protein sequence ID" value="SHN13317.1"/>
    <property type="molecule type" value="Genomic_DNA"/>
</dbReference>
<keyword evidence="1" id="KW-0802">TPR repeat</keyword>
<keyword evidence="4" id="KW-1185">Reference proteome</keyword>
<dbReference type="STRING" id="388280.SAMN04488057_107178"/>
<name>A0A1M7P9D3_9BACT</name>
<dbReference type="Pfam" id="PF13181">
    <property type="entry name" value="TPR_8"/>
    <property type="match status" value="1"/>
</dbReference>
<accession>A0A1M7P9D3</accession>
<dbReference type="PROSITE" id="PS50005">
    <property type="entry name" value="TPR"/>
    <property type="match status" value="1"/>
</dbReference>
<feature type="signal peptide" evidence="2">
    <location>
        <begin position="1"/>
        <end position="24"/>
    </location>
</feature>
<evidence type="ECO:0000256" key="1">
    <source>
        <dbReference type="PROSITE-ProRule" id="PRU00339"/>
    </source>
</evidence>
<evidence type="ECO:0000313" key="3">
    <source>
        <dbReference type="EMBL" id="SHN13317.1"/>
    </source>
</evidence>
<dbReference type="InterPro" id="IPR019734">
    <property type="entry name" value="TPR_rpt"/>
</dbReference>
<dbReference type="SUPFAM" id="SSF48452">
    <property type="entry name" value="TPR-like"/>
    <property type="match status" value="1"/>
</dbReference>
<protein>
    <submittedName>
        <fullName evidence="3">Tetratricopeptide repeat-containing protein</fullName>
    </submittedName>
</protein>
<evidence type="ECO:0000256" key="2">
    <source>
        <dbReference type="SAM" id="SignalP"/>
    </source>
</evidence>
<feature type="repeat" description="TPR" evidence="1">
    <location>
        <begin position="201"/>
        <end position="234"/>
    </location>
</feature>
<sequence>MKIMMKYAVLIVLLGLLIQPVAVAQDSTNAQTEVPATVQADSNKARNNSDNRIYALAMRYNDASVAKMKLYELMERNPNNLSYPETLASLYFEMEQYGSSALVALDLLEKNDKSLIGLEVAAFSLEQLGALERALPHFESLHLLSGDLFSLYKTSYLQYSLKKYEEALNSVNMLIRDKKAAEQNLNFPKEDNTMQQVSMLAAAQNLKGLIYKDQGSATEARTAFEEALSLSPDFELAKENLADL</sequence>